<reference evidence="7 8" key="1">
    <citation type="submission" date="2024-06" db="EMBL/GenBank/DDBJ databases">
        <authorList>
            <person name="Kaempfer P."/>
            <person name="Viver T."/>
        </authorList>
    </citation>
    <scope>NUCLEOTIDE SEQUENCE [LARGE SCALE GENOMIC DNA]</scope>
    <source>
        <strain evidence="7 8">ST-75</strain>
    </source>
</reference>
<dbReference type="SUPFAM" id="SSF53649">
    <property type="entry name" value="Alkaline phosphatase-like"/>
    <property type="match status" value="1"/>
</dbReference>
<protein>
    <submittedName>
        <fullName evidence="7">Arylsulfatase</fullName>
        <ecNumber evidence="7">3.1.6.-</ecNumber>
    </submittedName>
</protein>
<name>A0ABW8YFL9_9FLAO</name>
<dbReference type="Proteomes" id="UP001629059">
    <property type="component" value="Unassembled WGS sequence"/>
</dbReference>
<evidence type="ECO:0000256" key="3">
    <source>
        <dbReference type="ARBA" id="ARBA00022801"/>
    </source>
</evidence>
<evidence type="ECO:0000313" key="8">
    <source>
        <dbReference type="Proteomes" id="UP001629059"/>
    </source>
</evidence>
<dbReference type="PANTHER" id="PTHR42693">
    <property type="entry name" value="ARYLSULFATASE FAMILY MEMBER"/>
    <property type="match status" value="1"/>
</dbReference>
<evidence type="ECO:0000256" key="2">
    <source>
        <dbReference type="ARBA" id="ARBA00022723"/>
    </source>
</evidence>
<comment type="caution">
    <text evidence="7">The sequence shown here is derived from an EMBL/GenBank/DDBJ whole genome shotgun (WGS) entry which is preliminary data.</text>
</comment>
<dbReference type="GO" id="GO:0016787">
    <property type="term" value="F:hydrolase activity"/>
    <property type="evidence" value="ECO:0007669"/>
    <property type="project" value="UniProtKB-KW"/>
</dbReference>
<evidence type="ECO:0000256" key="5">
    <source>
        <dbReference type="SAM" id="MobiDB-lite"/>
    </source>
</evidence>
<dbReference type="Pfam" id="PF00884">
    <property type="entry name" value="Sulfatase"/>
    <property type="match status" value="1"/>
</dbReference>
<sequence>MKHFFTFCIVISFMAISCNNSGKKGNDTQKTDRESNVLPHPIPEFNGDIGETFETSTPDFPQPYKAKDGAPNIVIILLDDIGFGQPSVNGGLINTPVMDSLKNIGLYYNRFHTTGICSPTRAALLTGRNHHQSGNGTITELSTGYPGYNSMWGKDIAAIPEVLRQYGYSTSAYGKWHNTPDWETSAIGPYDRWPTGVGFEHFYGFFGGETSQWEPQLILNTQTIEPPSLPEEGYHLGKDMTDRAITWMKTQKSIAPEQPFFTYYATGAAHAPHHAPKEWIDKYKGKFDMGWDKYREIVYQNQLEQGIIPQGTKLTERPKEIPSWDSQSADAKKLFARQMEVFAGFLEYTDYQIGRLLKAINELPDADNTLVFFIVGDNGSSAEGSMSGTSNNMYTQNGFPDTVESQLAIMDELGGPKHENHFAVPWSWAGGVPFQWMKRVPSHFGGTRNSMIITWPKGIAAKGEIRSQFHHVIDIAPTVYDVLGITFPTSVNGVEQVPLAGVSMKYTFENGNAEGTRKVQYFETGGHRAIYNDGWVAASFHGAPWILTGSKGFKDNQWELYNINDDFSEAVDLAAKKPEKLKELQQLFDEEAKKYNVYPLDDRFAQRAQIPDRPSNVRGKTKFEYSQGVVRIPEGSAPPIYARSHNVTIIGQNKGNNSGVLAAEGGGAGGWTLYVKNGKVYYDYNFFGKEIYSVASNTTLPKGNFSIKMVYTQTGKEYGDGGTAELFINEKPVGKGDIPKVVPVRFSATETLDIGKDLGALVSDSYGHNNSFSGVIDKVVIELK</sequence>
<evidence type="ECO:0000256" key="4">
    <source>
        <dbReference type="ARBA" id="ARBA00022837"/>
    </source>
</evidence>
<feature type="compositionally biased region" description="Basic and acidic residues" evidence="5">
    <location>
        <begin position="24"/>
        <end position="35"/>
    </location>
</feature>
<dbReference type="PROSITE" id="PS51257">
    <property type="entry name" value="PROKAR_LIPOPROTEIN"/>
    <property type="match status" value="1"/>
</dbReference>
<keyword evidence="8" id="KW-1185">Reference proteome</keyword>
<keyword evidence="3 7" id="KW-0378">Hydrolase</keyword>
<dbReference type="InterPro" id="IPR000917">
    <property type="entry name" value="Sulfatase_N"/>
</dbReference>
<dbReference type="EC" id="3.1.6.-" evidence="7"/>
<dbReference type="PANTHER" id="PTHR42693:SF43">
    <property type="entry name" value="BLL2667 PROTEIN"/>
    <property type="match status" value="1"/>
</dbReference>
<dbReference type="InterPro" id="IPR024607">
    <property type="entry name" value="Sulfatase_CS"/>
</dbReference>
<dbReference type="Gene3D" id="3.40.720.10">
    <property type="entry name" value="Alkaline Phosphatase, subunit A"/>
    <property type="match status" value="1"/>
</dbReference>
<dbReference type="InterPro" id="IPR050738">
    <property type="entry name" value="Sulfatase"/>
</dbReference>
<dbReference type="EMBL" id="JBELQB010000010">
    <property type="protein sequence ID" value="MFL9838502.1"/>
    <property type="molecule type" value="Genomic_DNA"/>
</dbReference>
<feature type="domain" description="Sulfatase N-terminal" evidence="6">
    <location>
        <begin position="71"/>
        <end position="485"/>
    </location>
</feature>
<gene>
    <name evidence="7" type="ORF">ABS768_13390</name>
</gene>
<dbReference type="PROSITE" id="PS00523">
    <property type="entry name" value="SULFATASE_1"/>
    <property type="match status" value="1"/>
</dbReference>
<dbReference type="CDD" id="cd16025">
    <property type="entry name" value="PAS_like"/>
    <property type="match status" value="1"/>
</dbReference>
<evidence type="ECO:0000313" key="7">
    <source>
        <dbReference type="EMBL" id="MFL9838502.1"/>
    </source>
</evidence>
<dbReference type="InterPro" id="IPR017850">
    <property type="entry name" value="Alkaline_phosphatase_core_sf"/>
</dbReference>
<keyword evidence="2" id="KW-0479">Metal-binding</keyword>
<proteinExistence type="inferred from homology"/>
<dbReference type="SUPFAM" id="SSF49899">
    <property type="entry name" value="Concanavalin A-like lectins/glucanases"/>
    <property type="match status" value="1"/>
</dbReference>
<keyword evidence="4" id="KW-0106">Calcium</keyword>
<evidence type="ECO:0000259" key="6">
    <source>
        <dbReference type="Pfam" id="PF00884"/>
    </source>
</evidence>
<dbReference type="InterPro" id="IPR013320">
    <property type="entry name" value="ConA-like_dom_sf"/>
</dbReference>
<organism evidence="7 8">
    <name type="scientific">Flavobacterium rhizophilum</name>
    <dbReference type="NCBI Taxonomy" id="3163296"/>
    <lineage>
        <taxon>Bacteria</taxon>
        <taxon>Pseudomonadati</taxon>
        <taxon>Bacteroidota</taxon>
        <taxon>Flavobacteriia</taxon>
        <taxon>Flavobacteriales</taxon>
        <taxon>Flavobacteriaceae</taxon>
        <taxon>Flavobacterium</taxon>
    </lineage>
</organism>
<comment type="similarity">
    <text evidence="1">Belongs to the sulfatase family.</text>
</comment>
<accession>A0ABW8YFL9</accession>
<feature type="region of interest" description="Disordered" evidence="5">
    <location>
        <begin position="22"/>
        <end position="48"/>
    </location>
</feature>
<dbReference type="Gene3D" id="3.30.1120.10">
    <property type="match status" value="1"/>
</dbReference>
<evidence type="ECO:0000256" key="1">
    <source>
        <dbReference type="ARBA" id="ARBA00008779"/>
    </source>
</evidence>
<dbReference type="RefSeq" id="WP_408075461.1">
    <property type="nucleotide sequence ID" value="NZ_JBELQB010000010.1"/>
</dbReference>